<dbReference type="RefSeq" id="WP_106068435.1">
    <property type="nucleotide sequence ID" value="NZ_CAUSQV010000049.1"/>
</dbReference>
<dbReference type="PROSITE" id="PS51257">
    <property type="entry name" value="PROKAR_LIPOPROTEIN"/>
    <property type="match status" value="1"/>
</dbReference>
<dbReference type="Gene3D" id="2.60.40.10">
    <property type="entry name" value="Immunoglobulins"/>
    <property type="match status" value="1"/>
</dbReference>
<evidence type="ECO:0000313" key="1">
    <source>
        <dbReference type="EMBL" id="TCO86780.1"/>
    </source>
</evidence>
<reference evidence="1 2" key="1">
    <citation type="submission" date="2019-03" db="EMBL/GenBank/DDBJ databases">
        <title>Genomic Encyclopedia of Type Strains, Phase IV (KMG-IV): sequencing the most valuable type-strain genomes for metagenomic binning, comparative biology and taxonomic classification.</title>
        <authorList>
            <person name="Goeker M."/>
        </authorList>
    </citation>
    <scope>NUCLEOTIDE SEQUENCE [LARGE SCALE GENOMIC DNA]</scope>
    <source>
        <strain evidence="1 2">DSM 23917</strain>
    </source>
</reference>
<dbReference type="InterPro" id="IPR000601">
    <property type="entry name" value="PKD_dom"/>
</dbReference>
<evidence type="ECO:0000313" key="2">
    <source>
        <dbReference type="Proteomes" id="UP000295600"/>
    </source>
</evidence>
<gene>
    <name evidence="1" type="ORF">EV202_1404</name>
</gene>
<dbReference type="Gene3D" id="2.60.120.260">
    <property type="entry name" value="Galactose-binding domain-like"/>
    <property type="match status" value="1"/>
</dbReference>
<sequence length="482" mass="53222">MNNIFKLGLFALIVVFAMTSCNPQESDDHALGVKPQESQLAFSANPTAEKANVIELKNESSIKGVVTWDLGNGNRAKGESAKAEYPFKGDYTVAMTLYTTGGSTTITKVISIAQDDMSLLDTPMYNALTGGAANLAGKTWVFDQYHTGHFGVGPAKGTDGYNGTPQWWSCPANGKLESSLYTNEFTFIQVGVKMVWKNNGHVYTNAAGKDALGGTATVPGAGDFDVTYIPKESYTYTLDEANKTLTLSDGAFFGHYAGTSTYTIISLTENELYLEAASGVESGNGWWYRFVPKEKNVKPVVPLKAVKLNEDFEKEKLAINFTRESMGQLDYIYSNPAPVPVNLSRKVYLYEKSTEFYSNISYTVTDYKFDLSVMNKVRMKVYIPSYNDYTTVANVAGNWIPVNQLQKQVAVKLQNSEAGGNAWETQTEVVKKDIPTDKWVELEFDFSAVKDRTDYDKIVIQFGAEGHAAPGIFFFDDFSFGE</sequence>
<dbReference type="SUPFAM" id="SSF49299">
    <property type="entry name" value="PKD domain"/>
    <property type="match status" value="1"/>
</dbReference>
<dbReference type="Proteomes" id="UP000295600">
    <property type="component" value="Unassembled WGS sequence"/>
</dbReference>
<dbReference type="InterPro" id="IPR013783">
    <property type="entry name" value="Ig-like_fold"/>
</dbReference>
<organism evidence="1 2">
    <name type="scientific">Prevotella heparinolytica</name>
    <dbReference type="NCBI Taxonomy" id="28113"/>
    <lineage>
        <taxon>Bacteria</taxon>
        <taxon>Pseudomonadati</taxon>
        <taxon>Bacteroidota</taxon>
        <taxon>Bacteroidia</taxon>
        <taxon>Bacteroidales</taxon>
        <taxon>Bacteroidaceae</taxon>
        <taxon>Bacteroides</taxon>
    </lineage>
</organism>
<comment type="caution">
    <text evidence="1">The sequence shown here is derived from an EMBL/GenBank/DDBJ whole genome shotgun (WGS) entry which is preliminary data.</text>
</comment>
<dbReference type="InterPro" id="IPR035986">
    <property type="entry name" value="PKD_dom_sf"/>
</dbReference>
<name>A0A2R3MPB7_9BACE</name>
<dbReference type="EMBL" id="SLXB01000040">
    <property type="protein sequence ID" value="TCO86780.1"/>
    <property type="molecule type" value="Genomic_DNA"/>
</dbReference>
<protein>
    <submittedName>
        <fullName evidence="1">Uncharacterized protein</fullName>
    </submittedName>
</protein>
<dbReference type="AlphaFoldDB" id="A0A2R3MPB7"/>
<dbReference type="KEGG" id="bhf:C3V43_02350"/>
<proteinExistence type="predicted"/>
<accession>A0A2R3MPB7</accession>
<dbReference type="GeneID" id="94547298"/>
<dbReference type="PROSITE" id="PS50093">
    <property type="entry name" value="PKD"/>
    <property type="match status" value="1"/>
</dbReference>